<dbReference type="EMBL" id="LJSN01000003">
    <property type="protein sequence ID" value="PNE39435.1"/>
    <property type="molecule type" value="Genomic_DNA"/>
</dbReference>
<name>A0A2N8PEI7_STRNR</name>
<proteinExistence type="predicted"/>
<comment type="caution">
    <text evidence="1">The sequence shown here is derived from an EMBL/GenBank/DDBJ whole genome shotgun (WGS) entry which is preliminary data.</text>
</comment>
<accession>A0A2N8PEI7</accession>
<gene>
    <name evidence="1" type="ORF">AOB60_22540</name>
</gene>
<evidence type="ECO:0008006" key="3">
    <source>
        <dbReference type="Google" id="ProtNLM"/>
    </source>
</evidence>
<protein>
    <recommendedName>
        <fullName evidence="3">Transposase</fullName>
    </recommendedName>
</protein>
<evidence type="ECO:0000313" key="1">
    <source>
        <dbReference type="EMBL" id="PNE39435.1"/>
    </source>
</evidence>
<evidence type="ECO:0000313" key="2">
    <source>
        <dbReference type="Proteomes" id="UP000236047"/>
    </source>
</evidence>
<reference evidence="2" key="1">
    <citation type="submission" date="2015-09" db="EMBL/GenBank/DDBJ databases">
        <authorList>
            <person name="Graham D.E."/>
            <person name="Mahan K.M."/>
            <person name="Klingeman D.M."/>
            <person name="Fida T."/>
            <person name="Giannone R.J."/>
            <person name="Hettich R.L."/>
            <person name="Parry R.J."/>
            <person name="Spain J.C."/>
        </authorList>
    </citation>
    <scope>NUCLEOTIDE SEQUENCE [LARGE SCALE GENOMIC DNA]</scope>
    <source>
        <strain evidence="2">JCM 4701</strain>
    </source>
</reference>
<organism evidence="1 2">
    <name type="scientific">Streptomyces noursei</name>
    <name type="common">Streptomyces albulus</name>
    <dbReference type="NCBI Taxonomy" id="1971"/>
    <lineage>
        <taxon>Bacteria</taxon>
        <taxon>Bacillati</taxon>
        <taxon>Actinomycetota</taxon>
        <taxon>Actinomycetes</taxon>
        <taxon>Kitasatosporales</taxon>
        <taxon>Streptomycetaceae</taxon>
        <taxon>Streptomyces</taxon>
    </lineage>
</organism>
<sequence length="106" mass="12054">MVVGLSAHAGTPSRRPPAQHPYVLKPGQLYLGHTVEQVISDVFVPVLFGRSSVGRPWPTGSLERTNAWIHGFRRLRIRGDIRDDIHEAFLKLACRLIIYRRVRTLC</sequence>
<dbReference type="AlphaFoldDB" id="A0A2N8PEI7"/>
<dbReference type="Proteomes" id="UP000236047">
    <property type="component" value="Unassembled WGS sequence"/>
</dbReference>
<keyword evidence="2" id="KW-1185">Reference proteome</keyword>